<dbReference type="RefSeq" id="WP_094405085.1">
    <property type="nucleotide sequence ID" value="NZ_NMVO01000007.1"/>
</dbReference>
<dbReference type="InterPro" id="IPR051676">
    <property type="entry name" value="UPF0053_domain"/>
</dbReference>
<feature type="transmembrane region" description="Helical" evidence="5">
    <location>
        <begin position="6"/>
        <end position="30"/>
    </location>
</feature>
<evidence type="ECO:0008006" key="10">
    <source>
        <dbReference type="Google" id="ProtNLM"/>
    </source>
</evidence>
<dbReference type="Gene3D" id="3.90.1280.20">
    <property type="match status" value="1"/>
</dbReference>
<comment type="caution">
    <text evidence="8">The sequence shown here is derived from an EMBL/GenBank/DDBJ whole genome shotgun (WGS) entry which is preliminary data.</text>
</comment>
<reference evidence="8 9" key="1">
    <citation type="submission" date="2017-07" db="EMBL/GenBank/DDBJ databases">
        <title>Draft whole genome sequences of clinical Proprionibacteriaceae strains.</title>
        <authorList>
            <person name="Bernier A.-M."/>
            <person name="Bernard K."/>
            <person name="Domingo M.-C."/>
        </authorList>
    </citation>
    <scope>NUCLEOTIDE SEQUENCE [LARGE SCALE GENOMIC DNA]</scope>
    <source>
        <strain evidence="8 9">NML 030167</strain>
    </source>
</reference>
<evidence type="ECO:0000256" key="2">
    <source>
        <dbReference type="ARBA" id="ARBA00022475"/>
    </source>
</evidence>
<dbReference type="Gene3D" id="3.10.580.10">
    <property type="entry name" value="CBS-domain"/>
    <property type="match status" value="1"/>
</dbReference>
<keyword evidence="4 5" id="KW-0812">Transmembrane</keyword>
<dbReference type="GO" id="GO:0005886">
    <property type="term" value="C:plasma membrane"/>
    <property type="evidence" value="ECO:0007669"/>
    <property type="project" value="UniProtKB-SubCell"/>
</dbReference>
<dbReference type="PROSITE" id="PS51846">
    <property type="entry name" value="CNNM"/>
    <property type="match status" value="1"/>
</dbReference>
<feature type="domain" description="CNNM transmembrane" evidence="7">
    <location>
        <begin position="1"/>
        <end position="202"/>
    </location>
</feature>
<evidence type="ECO:0000259" key="7">
    <source>
        <dbReference type="PROSITE" id="PS51846"/>
    </source>
</evidence>
<dbReference type="OrthoDB" id="110231at2"/>
<organism evidence="8 9">
    <name type="scientific">Enemella evansiae</name>
    <dbReference type="NCBI Taxonomy" id="2016499"/>
    <lineage>
        <taxon>Bacteria</taxon>
        <taxon>Bacillati</taxon>
        <taxon>Actinomycetota</taxon>
        <taxon>Actinomycetes</taxon>
        <taxon>Propionibacteriales</taxon>
        <taxon>Propionibacteriaceae</taxon>
        <taxon>Enemella</taxon>
    </lineage>
</organism>
<dbReference type="InterPro" id="IPR002550">
    <property type="entry name" value="CNNM"/>
</dbReference>
<dbReference type="Pfam" id="PF00571">
    <property type="entry name" value="CBS"/>
    <property type="match status" value="1"/>
</dbReference>
<evidence type="ECO:0000256" key="1">
    <source>
        <dbReference type="ARBA" id="ARBA00004651"/>
    </source>
</evidence>
<dbReference type="SUPFAM" id="SSF54631">
    <property type="entry name" value="CBS-domain pair"/>
    <property type="match status" value="1"/>
</dbReference>
<gene>
    <name evidence="8" type="ORF">CGZ94_05890</name>
</gene>
<evidence type="ECO:0000313" key="8">
    <source>
        <dbReference type="EMBL" id="OYO15940.1"/>
    </source>
</evidence>
<feature type="domain" description="CBS" evidence="6">
    <location>
        <begin position="279"/>
        <end position="336"/>
    </location>
</feature>
<keyword evidence="4 5" id="KW-1133">Transmembrane helix</keyword>
<dbReference type="InterPro" id="IPR046342">
    <property type="entry name" value="CBS_dom_sf"/>
</dbReference>
<evidence type="ECO:0000256" key="3">
    <source>
        <dbReference type="PROSITE-ProRule" id="PRU00703"/>
    </source>
</evidence>
<proteinExistence type="predicted"/>
<evidence type="ECO:0000313" key="9">
    <source>
        <dbReference type="Proteomes" id="UP000215896"/>
    </source>
</evidence>
<evidence type="ECO:0000259" key="6">
    <source>
        <dbReference type="PROSITE" id="PS51371"/>
    </source>
</evidence>
<dbReference type="InterPro" id="IPR000644">
    <property type="entry name" value="CBS_dom"/>
</dbReference>
<evidence type="ECO:0000256" key="5">
    <source>
        <dbReference type="SAM" id="Phobius"/>
    </source>
</evidence>
<protein>
    <recommendedName>
        <fullName evidence="10">HlyC/CorC family transporter</fullName>
    </recommendedName>
</protein>
<dbReference type="Proteomes" id="UP000215896">
    <property type="component" value="Unassembled WGS sequence"/>
</dbReference>
<accession>A0A255GJB5</accession>
<keyword evidence="3" id="KW-0129">CBS domain</keyword>
<dbReference type="AlphaFoldDB" id="A0A255GJB5"/>
<sequence length="342" mass="36482">MAWWAVTLITIALIIASAFFVIIEFALLAARRHRLEEDAPRSAAARAALRGMNELTLMLAAAQLGITVCTFLLGAITKPAIYKPLAPVLRDWGLPLWLADAAAFGFALIVVTFLHLVVGEMAPKSWAIAHPETAAKSVGLASRGFAWPLRPFLLWINHVANRLVAASGVEPVEKAAVGGQDADTIRELVSHSREAGVLETQYSAPIENAIGLGSLTVRDIVRTDRTPTAVPVDATALDVQEASARSGHLRVLVGTGPGSKIVHVRDTLDVPETTPVSEIARAAFVLSPEATVLDTLTTMRREHEQLGIVLDGDELIGVVSLDDLLREVLPGPADPLVQAVRG</sequence>
<name>A0A255GJB5_9ACTN</name>
<dbReference type="PROSITE" id="PS51371">
    <property type="entry name" value="CBS"/>
    <property type="match status" value="1"/>
</dbReference>
<keyword evidence="4 5" id="KW-0472">Membrane</keyword>
<dbReference type="Pfam" id="PF01595">
    <property type="entry name" value="CNNM"/>
    <property type="match status" value="1"/>
</dbReference>
<feature type="transmembrane region" description="Helical" evidence="5">
    <location>
        <begin position="96"/>
        <end position="118"/>
    </location>
</feature>
<dbReference type="PANTHER" id="PTHR43099">
    <property type="entry name" value="UPF0053 PROTEIN YRKA"/>
    <property type="match status" value="1"/>
</dbReference>
<keyword evidence="2" id="KW-1003">Cell membrane</keyword>
<keyword evidence="9" id="KW-1185">Reference proteome</keyword>
<dbReference type="PANTHER" id="PTHR43099:SF5">
    <property type="entry name" value="HLYC_CORC FAMILY TRANSPORTER"/>
    <property type="match status" value="1"/>
</dbReference>
<comment type="subcellular location">
    <subcellularLocation>
        <location evidence="1">Cell membrane</location>
        <topology evidence="1">Multi-pass membrane protein</topology>
    </subcellularLocation>
</comment>
<evidence type="ECO:0000256" key="4">
    <source>
        <dbReference type="PROSITE-ProRule" id="PRU01193"/>
    </source>
</evidence>
<dbReference type="EMBL" id="NMVO01000007">
    <property type="protein sequence ID" value="OYO15940.1"/>
    <property type="molecule type" value="Genomic_DNA"/>
</dbReference>
<feature type="transmembrane region" description="Helical" evidence="5">
    <location>
        <begin position="55"/>
        <end position="76"/>
    </location>
</feature>